<dbReference type="Pfam" id="PF13464">
    <property type="entry name" value="RodZ_C"/>
    <property type="match status" value="1"/>
</dbReference>
<dbReference type="EMBL" id="JAUEOZ010000001">
    <property type="protein sequence ID" value="MDN2481934.1"/>
    <property type="molecule type" value="Genomic_DNA"/>
</dbReference>
<dbReference type="InterPro" id="IPR010982">
    <property type="entry name" value="Lambda_DNA-bd_dom_sf"/>
</dbReference>
<gene>
    <name evidence="3" type="ORF">QWJ08_11060</name>
</gene>
<accession>A0ABT7Y1L2</accession>
<comment type="caution">
    <text evidence="3">The sequence shown here is derived from an EMBL/GenBank/DDBJ whole genome shotgun (WGS) entry which is preliminary data.</text>
</comment>
<dbReference type="CDD" id="cd00093">
    <property type="entry name" value="HTH_XRE"/>
    <property type="match status" value="1"/>
</dbReference>
<name>A0ABT7Y1L2_9VIBR</name>
<feature type="transmembrane region" description="Helical" evidence="1">
    <location>
        <begin position="113"/>
        <end position="133"/>
    </location>
</feature>
<proteinExistence type="predicted"/>
<dbReference type="Proteomes" id="UP001169719">
    <property type="component" value="Unassembled WGS sequence"/>
</dbReference>
<dbReference type="Gene3D" id="1.10.260.40">
    <property type="entry name" value="lambda repressor-like DNA-binding domains"/>
    <property type="match status" value="1"/>
</dbReference>
<dbReference type="InterPro" id="IPR050400">
    <property type="entry name" value="Bact_Cytoskel_RodZ"/>
</dbReference>
<protein>
    <submittedName>
        <fullName evidence="3">DUF4115 domain-containing protein</fullName>
    </submittedName>
</protein>
<organism evidence="3 4">
    <name type="scientific">Vibrio agarivorans</name>
    <dbReference type="NCBI Taxonomy" id="153622"/>
    <lineage>
        <taxon>Bacteria</taxon>
        <taxon>Pseudomonadati</taxon>
        <taxon>Pseudomonadota</taxon>
        <taxon>Gammaproteobacteria</taxon>
        <taxon>Vibrionales</taxon>
        <taxon>Vibrionaceae</taxon>
        <taxon>Vibrio</taxon>
    </lineage>
</organism>
<dbReference type="PANTHER" id="PTHR34475">
    <property type="match status" value="1"/>
</dbReference>
<dbReference type="Pfam" id="PF13413">
    <property type="entry name" value="HTH_25"/>
    <property type="match status" value="1"/>
</dbReference>
<dbReference type="RefSeq" id="WP_289962030.1">
    <property type="nucleotide sequence ID" value="NZ_JAUEOZ010000001.1"/>
</dbReference>
<evidence type="ECO:0000313" key="3">
    <source>
        <dbReference type="EMBL" id="MDN2481934.1"/>
    </source>
</evidence>
<keyword evidence="4" id="KW-1185">Reference proteome</keyword>
<keyword evidence="1" id="KW-1133">Transmembrane helix</keyword>
<evidence type="ECO:0000256" key="1">
    <source>
        <dbReference type="SAM" id="Phobius"/>
    </source>
</evidence>
<reference evidence="3" key="1">
    <citation type="submission" date="2024-05" db="EMBL/GenBank/DDBJ databases">
        <title>Genome Sequences of Four Agar- Degrading Marine Bacteria.</title>
        <authorList>
            <person name="Phillips E.K."/>
            <person name="Shaffer J.C."/>
            <person name="Henson M.W."/>
            <person name="Temperton B."/>
            <person name="Thrash C.J."/>
            <person name="Martin M.O."/>
        </authorList>
    </citation>
    <scope>NUCLEOTIDE SEQUENCE</scope>
    <source>
        <strain evidence="3">EKP203</strain>
    </source>
</reference>
<dbReference type="InterPro" id="IPR001387">
    <property type="entry name" value="Cro/C1-type_HTH"/>
</dbReference>
<sequence>MTNEETGVVDTPQVQAGILLQTKRQELGWSQQQVADRLCLKVSVIKKLENNDFSQLQVATFTRGYIRNYAKLVGIPESEIMGALDGCDSTQRKEQEMHSFSKKTNKEKHDSRIMLMTWGILIAIVGISVLWWFNERDNSELEQVQESTPATEVTEITEALPSLEEVVVTDSQTPSVSVDDTVTALPTTEDSMTSTTESLVDAPAVVDELLDEAVSGTDELAVEDAASEDVVVTEPQALPRLRITLDGDCWLQVKDATGKTLAIGTKSAGEVLDFDQEGSYSLVLGAPQNVSITFASEPVDLSGYTAGKVARITLP</sequence>
<keyword evidence="1" id="KW-0812">Transmembrane</keyword>
<dbReference type="SMART" id="SM00530">
    <property type="entry name" value="HTH_XRE"/>
    <property type="match status" value="1"/>
</dbReference>
<dbReference type="SUPFAM" id="SSF47413">
    <property type="entry name" value="lambda repressor-like DNA-binding domains"/>
    <property type="match status" value="1"/>
</dbReference>
<dbReference type="PANTHER" id="PTHR34475:SF1">
    <property type="entry name" value="CYTOSKELETON PROTEIN RODZ"/>
    <property type="match status" value="1"/>
</dbReference>
<feature type="domain" description="HTH cro/C1-type" evidence="2">
    <location>
        <begin position="20"/>
        <end position="51"/>
    </location>
</feature>
<evidence type="ECO:0000313" key="4">
    <source>
        <dbReference type="Proteomes" id="UP001169719"/>
    </source>
</evidence>
<evidence type="ECO:0000259" key="2">
    <source>
        <dbReference type="PROSITE" id="PS50943"/>
    </source>
</evidence>
<dbReference type="InterPro" id="IPR025194">
    <property type="entry name" value="RodZ-like_C"/>
</dbReference>
<dbReference type="PROSITE" id="PS50943">
    <property type="entry name" value="HTH_CROC1"/>
    <property type="match status" value="1"/>
</dbReference>
<keyword evidence="1" id="KW-0472">Membrane</keyword>